<name>A0ABT1X1H1_9PROT</name>
<keyword evidence="4" id="KW-1185">Reference proteome</keyword>
<dbReference type="SUPFAM" id="SSF53850">
    <property type="entry name" value="Periplasmic binding protein-like II"/>
    <property type="match status" value="1"/>
</dbReference>
<dbReference type="Proteomes" id="UP001524642">
    <property type="component" value="Unassembled WGS sequence"/>
</dbReference>
<evidence type="ECO:0000313" key="4">
    <source>
        <dbReference type="Proteomes" id="UP001524642"/>
    </source>
</evidence>
<dbReference type="InterPro" id="IPR005064">
    <property type="entry name" value="BUG"/>
</dbReference>
<dbReference type="PANTHER" id="PTHR42928">
    <property type="entry name" value="TRICARBOXYLATE-BINDING PROTEIN"/>
    <property type="match status" value="1"/>
</dbReference>
<dbReference type="Pfam" id="PF03401">
    <property type="entry name" value="TctC"/>
    <property type="match status" value="1"/>
</dbReference>
<dbReference type="Gene3D" id="3.40.190.10">
    <property type="entry name" value="Periplasmic binding protein-like II"/>
    <property type="match status" value="1"/>
</dbReference>
<dbReference type="Gene3D" id="3.40.190.150">
    <property type="entry name" value="Bordetella uptake gene, domain 1"/>
    <property type="match status" value="1"/>
</dbReference>
<protein>
    <submittedName>
        <fullName evidence="3">Tripartite tricarboxylate transporter substrate binding protein</fullName>
    </submittedName>
</protein>
<comment type="similarity">
    <text evidence="1">Belongs to the UPF0065 (bug) family.</text>
</comment>
<dbReference type="EMBL" id="JANJOU010000002">
    <property type="protein sequence ID" value="MCR0981047.1"/>
    <property type="molecule type" value="Genomic_DNA"/>
</dbReference>
<accession>A0ABT1X1H1</accession>
<gene>
    <name evidence="3" type="ORF">NRP21_03180</name>
</gene>
<comment type="caution">
    <text evidence="3">The sequence shown here is derived from an EMBL/GenBank/DDBJ whole genome shotgun (WGS) entry which is preliminary data.</text>
</comment>
<feature type="region of interest" description="Disordered" evidence="2">
    <location>
        <begin position="1"/>
        <end position="21"/>
    </location>
</feature>
<evidence type="ECO:0000256" key="1">
    <source>
        <dbReference type="ARBA" id="ARBA00006987"/>
    </source>
</evidence>
<evidence type="ECO:0000313" key="3">
    <source>
        <dbReference type="EMBL" id="MCR0981047.1"/>
    </source>
</evidence>
<dbReference type="CDD" id="cd07012">
    <property type="entry name" value="PBP2_Bug_TTT"/>
    <property type="match status" value="1"/>
</dbReference>
<dbReference type="PANTHER" id="PTHR42928:SF5">
    <property type="entry name" value="BLR1237 PROTEIN"/>
    <property type="match status" value="1"/>
</dbReference>
<organism evidence="3 4">
    <name type="scientific">Roseomonas populi</name>
    <dbReference type="NCBI Taxonomy" id="3121582"/>
    <lineage>
        <taxon>Bacteria</taxon>
        <taxon>Pseudomonadati</taxon>
        <taxon>Pseudomonadota</taxon>
        <taxon>Alphaproteobacteria</taxon>
        <taxon>Acetobacterales</taxon>
        <taxon>Roseomonadaceae</taxon>
        <taxon>Roseomonas</taxon>
    </lineage>
</organism>
<dbReference type="PIRSF" id="PIRSF017082">
    <property type="entry name" value="YflP"/>
    <property type="match status" value="1"/>
</dbReference>
<proteinExistence type="inferred from homology"/>
<evidence type="ECO:0000256" key="2">
    <source>
        <dbReference type="SAM" id="MobiDB-lite"/>
    </source>
</evidence>
<dbReference type="InterPro" id="IPR042100">
    <property type="entry name" value="Bug_dom1"/>
</dbReference>
<sequence>MSRARRLRHEGGKGCARNNGIRSNKDVSAMQALFHPISRRSFGALTGAALAPPALAQDPWPSRPISLVVTYAPGGSADVLARLIAPGMGKALGTTVVVENRAGGGGIVGSDYVARAAPDGHVIQIGAVSSHAIAKQLFGARLPYDPQRSFTPISMILSQPNVLLIGNHVPVRNTEEFVRWGKAQRAVLFGTAGVGSSNHLSGAMIGDAFGIRMEHVPYRSGGQALSDLMAGNVHGVVDNIVTAAPLAKDGRARAIGVTSGGRSDLLPDVPSFREAGAPDFDLVSWQALYGPAGIPAERTARLNAALREALADSTVRARLTESGAAVSPGSPEDLARFMEAEIPKWSRLVVLSGATPD</sequence>
<dbReference type="RefSeq" id="WP_257714728.1">
    <property type="nucleotide sequence ID" value="NZ_JANJOU010000002.1"/>
</dbReference>
<reference evidence="3 4" key="1">
    <citation type="submission" date="2022-06" db="EMBL/GenBank/DDBJ databases">
        <title>Roseomonas CN29.</title>
        <authorList>
            <person name="Cheng Y."/>
            <person name="He X."/>
        </authorList>
    </citation>
    <scope>NUCLEOTIDE SEQUENCE [LARGE SCALE GENOMIC DNA]</scope>
    <source>
        <strain evidence="3 4">CN29</strain>
    </source>
</reference>